<accession>A0A9P7GS19</accession>
<dbReference type="EMBL" id="JABCKI010000011">
    <property type="protein sequence ID" value="KAG5654350.1"/>
    <property type="molecule type" value="Genomic_DNA"/>
</dbReference>
<evidence type="ECO:0000256" key="4">
    <source>
        <dbReference type="ARBA" id="ARBA00022989"/>
    </source>
</evidence>
<dbReference type="Pfam" id="PF02386">
    <property type="entry name" value="TrkH"/>
    <property type="match status" value="1"/>
</dbReference>
<evidence type="ECO:0000256" key="5">
    <source>
        <dbReference type="ARBA" id="ARBA00023065"/>
    </source>
</evidence>
<proteinExistence type="predicted"/>
<keyword evidence="3 7" id="KW-0812">Transmembrane</keyword>
<protein>
    <submittedName>
        <fullName evidence="8">Uncharacterized protein</fullName>
    </submittedName>
</protein>
<keyword evidence="4 7" id="KW-1133">Transmembrane helix</keyword>
<evidence type="ECO:0000256" key="3">
    <source>
        <dbReference type="ARBA" id="ARBA00022692"/>
    </source>
</evidence>
<dbReference type="GO" id="GO:0005886">
    <property type="term" value="C:plasma membrane"/>
    <property type="evidence" value="ECO:0007669"/>
    <property type="project" value="TreeGrafter"/>
</dbReference>
<keyword evidence="5" id="KW-0406">Ion transport</keyword>
<gene>
    <name evidence="8" type="ORF">H0H81_004304</name>
</gene>
<evidence type="ECO:0000313" key="9">
    <source>
        <dbReference type="Proteomes" id="UP000717328"/>
    </source>
</evidence>
<sequence length="433" mass="48170">MTGTGLATVNLSTLTAFQQAVLWVLMGLCTYVYWSRKNRRPIRTTDISEPQNTGSSAQGPAVAPRIRINAFTPDTTPNTSRKHTQHFEEFISQSKEDPEILGTGVFSTSPKAENMDLPSPSPTKMLGDTHSADFASDFLRRRVLTFEGIQPIAPSSFMYLITRRSLEGSVPLPRRTMTVISNASGPFPKTVPGVANKYQGLGGFPGPIELAQKATKYLAPEAYKSMSRSLTMQTSGTIELDDDTVIRTGRNSYFRTDTMSEDDIEKIGGTEYEEKSLGIFEPPPGELEEDLEQLAVRERVGRYLGWHVRQQMSIDIWWLVWGIFVVAICERGNIMNPDKPYISMFPVMFELVSAFAGIGLSLGFPSNNYSLVGTMTKLSKLVIIIIMIRGRHRGLPVAVDRAVLLPNELVTNRELEVDPNQQENEKEIVEVVA</sequence>
<keyword evidence="2" id="KW-0813">Transport</keyword>
<dbReference type="OrthoDB" id="9999863at2759"/>
<dbReference type="PANTHER" id="PTHR31064">
    <property type="entry name" value="POTASSIUM TRANSPORT PROTEIN DDB_G0292412-RELATED"/>
    <property type="match status" value="1"/>
</dbReference>
<dbReference type="InterPro" id="IPR051143">
    <property type="entry name" value="TrkH_K-transport"/>
</dbReference>
<feature type="transmembrane region" description="Helical" evidence="7">
    <location>
        <begin position="341"/>
        <end position="363"/>
    </location>
</feature>
<evidence type="ECO:0000256" key="6">
    <source>
        <dbReference type="ARBA" id="ARBA00023136"/>
    </source>
</evidence>
<evidence type="ECO:0000256" key="1">
    <source>
        <dbReference type="ARBA" id="ARBA00004141"/>
    </source>
</evidence>
<comment type="subcellular location">
    <subcellularLocation>
        <location evidence="1">Membrane</location>
        <topology evidence="1">Multi-pass membrane protein</topology>
    </subcellularLocation>
</comment>
<comment type="caution">
    <text evidence="8">The sequence shown here is derived from an EMBL/GenBank/DDBJ whole genome shotgun (WGS) entry which is preliminary data.</text>
</comment>
<feature type="transmembrane region" description="Helical" evidence="7">
    <location>
        <begin position="16"/>
        <end position="34"/>
    </location>
</feature>
<evidence type="ECO:0000256" key="2">
    <source>
        <dbReference type="ARBA" id="ARBA00022448"/>
    </source>
</evidence>
<evidence type="ECO:0000256" key="7">
    <source>
        <dbReference type="SAM" id="Phobius"/>
    </source>
</evidence>
<dbReference type="GO" id="GO:0140107">
    <property type="term" value="F:high-affinity potassium ion transmembrane transporter activity"/>
    <property type="evidence" value="ECO:0007669"/>
    <property type="project" value="TreeGrafter"/>
</dbReference>
<dbReference type="GO" id="GO:0030007">
    <property type="term" value="P:intracellular potassium ion homeostasis"/>
    <property type="evidence" value="ECO:0007669"/>
    <property type="project" value="TreeGrafter"/>
</dbReference>
<organism evidence="8 9">
    <name type="scientific">Sphagnurus paluster</name>
    <dbReference type="NCBI Taxonomy" id="117069"/>
    <lineage>
        <taxon>Eukaryota</taxon>
        <taxon>Fungi</taxon>
        <taxon>Dikarya</taxon>
        <taxon>Basidiomycota</taxon>
        <taxon>Agaricomycotina</taxon>
        <taxon>Agaricomycetes</taxon>
        <taxon>Agaricomycetidae</taxon>
        <taxon>Agaricales</taxon>
        <taxon>Tricholomatineae</taxon>
        <taxon>Lyophyllaceae</taxon>
        <taxon>Sphagnurus</taxon>
    </lineage>
</organism>
<name>A0A9P7GS19_9AGAR</name>
<reference evidence="8" key="1">
    <citation type="submission" date="2021-02" db="EMBL/GenBank/DDBJ databases">
        <authorList>
            <person name="Nieuwenhuis M."/>
            <person name="Van De Peppel L.J.J."/>
        </authorList>
    </citation>
    <scope>NUCLEOTIDE SEQUENCE</scope>
    <source>
        <strain evidence="8">D49</strain>
    </source>
</reference>
<keyword evidence="6 7" id="KW-0472">Membrane</keyword>
<dbReference type="InterPro" id="IPR003445">
    <property type="entry name" value="Cat_transpt"/>
</dbReference>
<reference evidence="8" key="2">
    <citation type="submission" date="2021-10" db="EMBL/GenBank/DDBJ databases">
        <title>Phylogenomics reveals ancestral predisposition of the termite-cultivated fungus Termitomyces towards a domesticated lifestyle.</title>
        <authorList>
            <person name="Auxier B."/>
            <person name="Grum-Grzhimaylo A."/>
            <person name="Cardenas M.E."/>
            <person name="Lodge J.D."/>
            <person name="Laessoe T."/>
            <person name="Pedersen O."/>
            <person name="Smith M.E."/>
            <person name="Kuyper T.W."/>
            <person name="Franco-Molano E.A."/>
            <person name="Baroni T.J."/>
            <person name="Aanen D.K."/>
        </authorList>
    </citation>
    <scope>NUCLEOTIDE SEQUENCE</scope>
    <source>
        <strain evidence="8">D49</strain>
    </source>
</reference>
<evidence type="ECO:0000313" key="8">
    <source>
        <dbReference type="EMBL" id="KAG5654350.1"/>
    </source>
</evidence>
<keyword evidence="9" id="KW-1185">Reference proteome</keyword>
<dbReference type="Proteomes" id="UP000717328">
    <property type="component" value="Unassembled WGS sequence"/>
</dbReference>
<dbReference type="AlphaFoldDB" id="A0A9P7GS19"/>
<dbReference type="PANTHER" id="PTHR31064:SF30">
    <property type="entry name" value="HIGH-AFFINITY POTASSIUM TRANSPORT PROTEIN-RELATED"/>
    <property type="match status" value="1"/>
</dbReference>
<dbReference type="GO" id="GO:1990573">
    <property type="term" value="P:potassium ion import across plasma membrane"/>
    <property type="evidence" value="ECO:0007669"/>
    <property type="project" value="TreeGrafter"/>
</dbReference>